<evidence type="ECO:0000256" key="8">
    <source>
        <dbReference type="SAM" id="MobiDB-lite"/>
    </source>
</evidence>
<dbReference type="GO" id="GO:0007076">
    <property type="term" value="P:mitotic chromosome condensation"/>
    <property type="evidence" value="ECO:0007669"/>
    <property type="project" value="InterPro"/>
</dbReference>
<dbReference type="PANTHER" id="PTHR14418">
    <property type="entry name" value="CONDENSIN COMPLEX SUBUNIT 3-RELATED"/>
    <property type="match status" value="1"/>
</dbReference>
<feature type="region of interest" description="Disordered" evidence="8">
    <location>
        <begin position="1"/>
        <end position="32"/>
    </location>
</feature>
<dbReference type="InterPro" id="IPR011989">
    <property type="entry name" value="ARM-like"/>
</dbReference>
<dbReference type="InterPro" id="IPR016024">
    <property type="entry name" value="ARM-type_fold"/>
</dbReference>
<comment type="similarity">
    <text evidence="2">Belongs to the CND3 (condensin subunit 3) family.</text>
</comment>
<comment type="caution">
    <text evidence="10">The sequence shown here is derived from an EMBL/GenBank/DDBJ whole genome shotgun (WGS) entry which is preliminary data.</text>
</comment>
<evidence type="ECO:0000256" key="1">
    <source>
        <dbReference type="ARBA" id="ARBA00004286"/>
    </source>
</evidence>
<dbReference type="Proteomes" id="UP001331761">
    <property type="component" value="Unassembled WGS sequence"/>
</dbReference>
<dbReference type="AlphaFoldDB" id="A0AAN8IJF8"/>
<keyword evidence="3" id="KW-0158">Chromosome</keyword>
<proteinExistence type="inferred from homology"/>
<evidence type="ECO:0000259" key="9">
    <source>
        <dbReference type="Pfam" id="PF12719"/>
    </source>
</evidence>
<keyword evidence="7" id="KW-0131">Cell cycle</keyword>
<accession>A0AAN8IJF8</accession>
<evidence type="ECO:0000256" key="6">
    <source>
        <dbReference type="ARBA" id="ARBA00023067"/>
    </source>
</evidence>
<evidence type="ECO:0000256" key="7">
    <source>
        <dbReference type="ARBA" id="ARBA00023306"/>
    </source>
</evidence>
<keyword evidence="11" id="KW-1185">Reference proteome</keyword>
<evidence type="ECO:0000256" key="4">
    <source>
        <dbReference type="ARBA" id="ARBA00022618"/>
    </source>
</evidence>
<evidence type="ECO:0000313" key="11">
    <source>
        <dbReference type="Proteomes" id="UP001331761"/>
    </source>
</evidence>
<organism evidence="10 11">
    <name type="scientific">Trichostrongylus colubriformis</name>
    <name type="common">Black scour worm</name>
    <dbReference type="NCBI Taxonomy" id="6319"/>
    <lineage>
        <taxon>Eukaryota</taxon>
        <taxon>Metazoa</taxon>
        <taxon>Ecdysozoa</taxon>
        <taxon>Nematoda</taxon>
        <taxon>Chromadorea</taxon>
        <taxon>Rhabditida</taxon>
        <taxon>Rhabditina</taxon>
        <taxon>Rhabditomorpha</taxon>
        <taxon>Strongyloidea</taxon>
        <taxon>Trichostrongylidae</taxon>
        <taxon>Trichostrongylus</taxon>
    </lineage>
</organism>
<dbReference type="GO" id="GO:0000796">
    <property type="term" value="C:condensin complex"/>
    <property type="evidence" value="ECO:0007669"/>
    <property type="project" value="InterPro"/>
</dbReference>
<dbReference type="Pfam" id="PF12719">
    <property type="entry name" value="Cnd3"/>
    <property type="match status" value="1"/>
</dbReference>
<comment type="subcellular location">
    <subcellularLocation>
        <location evidence="1">Chromosome</location>
    </subcellularLocation>
</comment>
<sequence length="1117" mass="125698">MTRRKPRKPDHAAEEGRPSRSASPELGYQSDTNCEPEAVATVKTSMTVKKRGARITITSDQTNIIAYLEEKIADTFERAFNTICEASGSKYCSDILQAAYNKVEEQQESTRKQLKEIFFEKFLHRLSFMVESTVSLDNRRKVFRFISKFSVNQWKRGVPEFIDCLVEFCETLSCCDNVAVRQNVCTLVGFLLKEEGCTGDGVEENAVPVHVKRKLYCILLERQLDKVIAVRAEVIQSVADIQDDEIPNDFIEALGRSPKDIILMGLRDIAADCRLTAAFALRVVTDSHADYLIELASCDGNSKVRVAAIRQLSRLPLTFLSEQQRMELLRGVVFSDEASVVDAVFSLLIPAWLSFIHKVQERKNKKRNSGEHVTEGESATEIKEELDSAGDLSISNGIQRKKCDHGLGAAAQGLLAMIDFCDDPEADVLARATLFFVFDVIRHKLHLNRSSLTYFVSSLVNDNTFPEILSTHNYTNLMDKSLSSTDQAQYAFFWRVLIEYCCERAESECERLECMHVLAPPLSAMCELILEFQSRSKKLPENLEERRNFFPAFDIHQIGILHLLAVLRHLDRRNAVEVSEWKCVLLHLLRDETLSKEVTDCVMSSLAQEFFDGNPEHFLVNICDVIAETMRSSNFDKCDENSEPQLSSKPELAKTIKMHQPTDHVMRVCMQLTHSMLRTGVFTKYGPLLKKLFDDIIAACLSSKNSRVSIWALEAAGILAIMEETLAKDIFLRAQEGLKNDDEKLQVSATDVLTDLIAVYGFNEIASWQRERLGEMEAESNPQFVNFLLDAVENKCSGPELCLKACECAAKILLLESLSDEEFSAAELITALIARLFHSSSSRLPGVKSCLEKFFAIFSSVRRKNQLAMMAAFHLLMSQVRTATDDDFVLHIDIVAALDLIVGATQFRLLKNAPDRAQGSVQPVFLRELLNYQKDHPDDICASLYWQTATALDLDEFEASELLEAQRTVQVILDDAIATSSLRSKVVVDIQKFMRCIENAFHTIANRDAEDAERGDCLTELRVKVPRTPGRGRRRTPKSTTNTPIRSARTTTTRKKATTSVKRSTQQVLAGECTPSPPPVVSSLVTPVARTRPLLTRSAKVAAVSKTRRWLFEKEDE</sequence>
<dbReference type="GO" id="GO:0051301">
    <property type="term" value="P:cell division"/>
    <property type="evidence" value="ECO:0007669"/>
    <property type="project" value="UniProtKB-KW"/>
</dbReference>
<dbReference type="GO" id="GO:0005737">
    <property type="term" value="C:cytoplasm"/>
    <property type="evidence" value="ECO:0007669"/>
    <property type="project" value="TreeGrafter"/>
</dbReference>
<keyword evidence="6" id="KW-0226">DNA condensation</keyword>
<dbReference type="InterPro" id="IPR025977">
    <property type="entry name" value="Cnd3_C"/>
</dbReference>
<gene>
    <name evidence="10" type="ORF">GCK32_003811</name>
</gene>
<dbReference type="SUPFAM" id="SSF48371">
    <property type="entry name" value="ARM repeat"/>
    <property type="match status" value="1"/>
</dbReference>
<keyword evidence="4" id="KW-0132">Cell division</keyword>
<evidence type="ECO:0000256" key="3">
    <source>
        <dbReference type="ARBA" id="ARBA00022454"/>
    </source>
</evidence>
<dbReference type="EMBL" id="WIXE01017632">
    <property type="protein sequence ID" value="KAK5971567.1"/>
    <property type="molecule type" value="Genomic_DNA"/>
</dbReference>
<name>A0AAN8IJF8_TRICO</name>
<evidence type="ECO:0000256" key="5">
    <source>
        <dbReference type="ARBA" id="ARBA00022776"/>
    </source>
</evidence>
<dbReference type="PANTHER" id="PTHR14418:SF5">
    <property type="entry name" value="CONDENSIN COMPLEX SUBUNIT 3"/>
    <property type="match status" value="1"/>
</dbReference>
<dbReference type="GO" id="GO:0000793">
    <property type="term" value="C:condensed chromosome"/>
    <property type="evidence" value="ECO:0007669"/>
    <property type="project" value="TreeGrafter"/>
</dbReference>
<feature type="compositionally biased region" description="Basic and acidic residues" evidence="8">
    <location>
        <begin position="9"/>
        <end position="18"/>
    </location>
</feature>
<feature type="domain" description="Nuclear condensin complex subunit 3 C-terminal" evidence="9">
    <location>
        <begin position="669"/>
        <end position="945"/>
    </location>
</feature>
<reference evidence="10 11" key="1">
    <citation type="submission" date="2019-10" db="EMBL/GenBank/DDBJ databases">
        <title>Assembly and Annotation for the nematode Trichostrongylus colubriformis.</title>
        <authorList>
            <person name="Martin J."/>
        </authorList>
    </citation>
    <scope>NUCLEOTIDE SEQUENCE [LARGE SCALE GENOMIC DNA]</scope>
    <source>
        <strain evidence="10">G859</strain>
        <tissue evidence="10">Whole worm</tissue>
    </source>
</reference>
<feature type="region of interest" description="Disordered" evidence="8">
    <location>
        <begin position="1027"/>
        <end position="1083"/>
    </location>
</feature>
<protein>
    <submittedName>
        <fullName evidence="10">Cnd3 domain-containing protein</fullName>
    </submittedName>
</protein>
<keyword evidence="5" id="KW-0498">Mitosis</keyword>
<dbReference type="Gene3D" id="1.25.10.10">
    <property type="entry name" value="Leucine-rich Repeat Variant"/>
    <property type="match status" value="1"/>
</dbReference>
<dbReference type="InterPro" id="IPR027165">
    <property type="entry name" value="CND3"/>
</dbReference>
<evidence type="ECO:0000256" key="2">
    <source>
        <dbReference type="ARBA" id="ARBA00006533"/>
    </source>
</evidence>
<evidence type="ECO:0000313" key="10">
    <source>
        <dbReference type="EMBL" id="KAK5971567.1"/>
    </source>
</evidence>